<reference evidence="1 2" key="1">
    <citation type="submission" date="2021-05" db="EMBL/GenBank/DDBJ databases">
        <title>Complete genome of Nocardioides aquaticus KCTC 9944T isolated from meromictic and hypersaline Ekho Lake, Antarctica.</title>
        <authorList>
            <person name="Hwang K."/>
            <person name="Kim K.M."/>
            <person name="Choe H."/>
        </authorList>
    </citation>
    <scope>NUCLEOTIDE SEQUENCE [LARGE SCALE GENOMIC DNA]</scope>
    <source>
        <strain evidence="1 2">KCTC 9944</strain>
    </source>
</reference>
<sequence length="76" mass="8843">MDVTYSASSEAMQREIVKAFDREGYRTSTRMILRNHRWTVRVWRVEPANEQTVIDLIQSTDPQSKPVIPKPSYAFG</sequence>
<dbReference type="Proteomes" id="UP000679307">
    <property type="component" value="Chromosome"/>
</dbReference>
<organism evidence="1 2">
    <name type="scientific">Nocardioides aquaticus</name>
    <dbReference type="NCBI Taxonomy" id="160826"/>
    <lineage>
        <taxon>Bacteria</taxon>
        <taxon>Bacillati</taxon>
        <taxon>Actinomycetota</taxon>
        <taxon>Actinomycetes</taxon>
        <taxon>Propionibacteriales</taxon>
        <taxon>Nocardioidaceae</taxon>
        <taxon>Nocardioides</taxon>
    </lineage>
</organism>
<evidence type="ECO:0000313" key="2">
    <source>
        <dbReference type="Proteomes" id="UP000679307"/>
    </source>
</evidence>
<name>A0ABX8EIU2_9ACTN</name>
<accession>A0ABX8EIU2</accession>
<dbReference type="RefSeq" id="WP_214055989.1">
    <property type="nucleotide sequence ID" value="NZ_BAAAHS010000074.1"/>
</dbReference>
<evidence type="ECO:0000313" key="1">
    <source>
        <dbReference type="EMBL" id="QVT80442.1"/>
    </source>
</evidence>
<protein>
    <submittedName>
        <fullName evidence="1">Uncharacterized protein</fullName>
    </submittedName>
</protein>
<gene>
    <name evidence="1" type="ORF">ENKNEFLB_02837</name>
</gene>
<keyword evidence="2" id="KW-1185">Reference proteome</keyword>
<dbReference type="EMBL" id="CP075371">
    <property type="protein sequence ID" value="QVT80442.1"/>
    <property type="molecule type" value="Genomic_DNA"/>
</dbReference>
<proteinExistence type="predicted"/>